<dbReference type="PANTHER" id="PTHR35601:SF1">
    <property type="entry name" value="TOXIN RELE"/>
    <property type="match status" value="1"/>
</dbReference>
<organism evidence="3 4">
    <name type="scientific">Candidatus Segetimicrobium genomatis</name>
    <dbReference type="NCBI Taxonomy" id="2569760"/>
    <lineage>
        <taxon>Bacteria</taxon>
        <taxon>Bacillati</taxon>
        <taxon>Candidatus Sysuimicrobiota</taxon>
        <taxon>Candidatus Sysuimicrobiia</taxon>
        <taxon>Candidatus Sysuimicrobiales</taxon>
        <taxon>Candidatus Segetimicrobiaceae</taxon>
        <taxon>Candidatus Segetimicrobium</taxon>
    </lineage>
</organism>
<comment type="caution">
    <text evidence="3">The sequence shown here is derived from an EMBL/GenBank/DDBJ whole genome shotgun (WGS) entry which is preliminary data.</text>
</comment>
<keyword evidence="2" id="KW-1277">Toxin-antitoxin system</keyword>
<comment type="similarity">
    <text evidence="1">Belongs to the RelE toxin family.</text>
</comment>
<reference evidence="3 4" key="1">
    <citation type="journal article" date="2019" name="Nat. Microbiol.">
        <title>Mediterranean grassland soil C-N compound turnover is dependent on rainfall and depth, and is mediated by genomically divergent microorganisms.</title>
        <authorList>
            <person name="Diamond S."/>
            <person name="Andeer P.F."/>
            <person name="Li Z."/>
            <person name="Crits-Christoph A."/>
            <person name="Burstein D."/>
            <person name="Anantharaman K."/>
            <person name="Lane K.R."/>
            <person name="Thomas B.C."/>
            <person name="Pan C."/>
            <person name="Northen T.R."/>
            <person name="Banfield J.F."/>
        </authorList>
    </citation>
    <scope>NUCLEOTIDE SEQUENCE [LARGE SCALE GENOMIC DNA]</scope>
    <source>
        <strain evidence="3">NP_8</strain>
    </source>
</reference>
<sequence length="83" mass="9976">MAHVRFTRRALRDIRKLPPEVRRRIEIALDALIDDPHAGDLLHGDWKGHWKLRAGGYRIIYRVTNHDTVEVQYVRHRREAYRP</sequence>
<dbReference type="Pfam" id="PF05016">
    <property type="entry name" value="ParE_toxin"/>
    <property type="match status" value="1"/>
</dbReference>
<evidence type="ECO:0000313" key="4">
    <source>
        <dbReference type="Proteomes" id="UP000318834"/>
    </source>
</evidence>
<dbReference type="InterPro" id="IPR007712">
    <property type="entry name" value="RelE/ParE_toxin"/>
</dbReference>
<dbReference type="Proteomes" id="UP000318834">
    <property type="component" value="Unassembled WGS sequence"/>
</dbReference>
<gene>
    <name evidence="3" type="ORF">E6H05_10280</name>
</gene>
<name>A0A537IPI1_9BACT</name>
<dbReference type="InterPro" id="IPR035093">
    <property type="entry name" value="RelE/ParE_toxin_dom_sf"/>
</dbReference>
<protein>
    <submittedName>
        <fullName evidence="3">Type II toxin-antitoxin system RelE/ParE family toxin</fullName>
    </submittedName>
</protein>
<evidence type="ECO:0000313" key="3">
    <source>
        <dbReference type="EMBL" id="TMI73127.1"/>
    </source>
</evidence>
<evidence type="ECO:0000256" key="2">
    <source>
        <dbReference type="ARBA" id="ARBA00022649"/>
    </source>
</evidence>
<evidence type="ECO:0000256" key="1">
    <source>
        <dbReference type="ARBA" id="ARBA00006226"/>
    </source>
</evidence>
<dbReference type="AlphaFoldDB" id="A0A537IPI1"/>
<accession>A0A537IPI1</accession>
<dbReference type="EMBL" id="VBAP01000076">
    <property type="protein sequence ID" value="TMI73127.1"/>
    <property type="molecule type" value="Genomic_DNA"/>
</dbReference>
<dbReference type="Gene3D" id="3.30.2310.20">
    <property type="entry name" value="RelE-like"/>
    <property type="match status" value="1"/>
</dbReference>
<dbReference type="SUPFAM" id="SSF143011">
    <property type="entry name" value="RelE-like"/>
    <property type="match status" value="1"/>
</dbReference>
<dbReference type="NCBIfam" id="TIGR02385">
    <property type="entry name" value="RelE_StbE"/>
    <property type="match status" value="1"/>
</dbReference>
<dbReference type="PANTHER" id="PTHR35601">
    <property type="entry name" value="TOXIN RELE"/>
    <property type="match status" value="1"/>
</dbReference>
<proteinExistence type="inferred from homology"/>